<name>A0ABQ2AHJ8_9MICC</name>
<dbReference type="SMART" id="SM00530">
    <property type="entry name" value="HTH_XRE"/>
    <property type="match status" value="1"/>
</dbReference>
<accession>A0ABQ2AHJ8</accession>
<dbReference type="Gene3D" id="1.10.260.40">
    <property type="entry name" value="lambda repressor-like DNA-binding domains"/>
    <property type="match status" value="1"/>
</dbReference>
<dbReference type="PROSITE" id="PS50943">
    <property type="entry name" value="HTH_CROC1"/>
    <property type="match status" value="1"/>
</dbReference>
<dbReference type="Pfam" id="PF17765">
    <property type="entry name" value="MLTR_LBD"/>
    <property type="match status" value="1"/>
</dbReference>
<proteinExistence type="predicted"/>
<comment type="caution">
    <text evidence="2">The sequence shown here is derived from an EMBL/GenBank/DDBJ whole genome shotgun (WGS) entry which is preliminary data.</text>
</comment>
<organism evidence="2 3">
    <name type="scientific">Arthrobacter liuii</name>
    <dbReference type="NCBI Taxonomy" id="1476996"/>
    <lineage>
        <taxon>Bacteria</taxon>
        <taxon>Bacillati</taxon>
        <taxon>Actinomycetota</taxon>
        <taxon>Actinomycetes</taxon>
        <taxon>Micrococcales</taxon>
        <taxon>Micrococcaceae</taxon>
        <taxon>Arthrobacter</taxon>
    </lineage>
</organism>
<dbReference type="CDD" id="cd00093">
    <property type="entry name" value="HTH_XRE"/>
    <property type="match status" value="1"/>
</dbReference>
<protein>
    <recommendedName>
        <fullName evidence="1">HTH cro/C1-type domain-containing protein</fullName>
    </recommendedName>
</protein>
<evidence type="ECO:0000259" key="1">
    <source>
        <dbReference type="PROSITE" id="PS50943"/>
    </source>
</evidence>
<dbReference type="InterPro" id="IPR010982">
    <property type="entry name" value="Lambda_DNA-bd_dom_sf"/>
</dbReference>
<dbReference type="InterPro" id="IPR041413">
    <property type="entry name" value="MLTR_LBD"/>
</dbReference>
<dbReference type="Gene3D" id="3.30.450.180">
    <property type="match status" value="1"/>
</dbReference>
<dbReference type="SUPFAM" id="SSF47413">
    <property type="entry name" value="lambda repressor-like DNA-binding domains"/>
    <property type="match status" value="1"/>
</dbReference>
<dbReference type="Proteomes" id="UP000643279">
    <property type="component" value="Unassembled WGS sequence"/>
</dbReference>
<sequence length="427" mass="47308">MFRTGSIIRVRTTTGGDRRYGLRVQQIPGEVMTWTGGVPLGLFKNARTFTLSSHTGMTHLRVTQEHTGPLNGLLAKPTDGTQRSVIDYVEAAKARAELFGWLGRRPPNQKVLVRHGLTGPVSARGGRPTLGTMDSRSEISSFLTTRRAKLTPEQAGVPLYSGGRRVPGLRREEVAHLAGVSVDYYARLERGRISGASREVMEAIARALQLDDDERDHLLDLARITQRRTPRRKPSNRTTVRPGIQSVLDSIDAPAFVQNARLDRLASNRIGRALYSLPHDGSGDRFNYAHYLFLDSRAPGFHRDFDTAKHNVVALLHAATARDPYDRELIEIIGTLSTQSQEFRTLWASHDVFRYRSGQKMLTHSAVGDLEFGYESFELSTDPGLVMLVYTVEPGSATADAMRILASWATPQDQMPRPSATHATEAG</sequence>
<dbReference type="EMBL" id="BMFW01000003">
    <property type="protein sequence ID" value="GGH91647.1"/>
    <property type="molecule type" value="Genomic_DNA"/>
</dbReference>
<dbReference type="Pfam" id="PF13560">
    <property type="entry name" value="HTH_31"/>
    <property type="match status" value="1"/>
</dbReference>
<gene>
    <name evidence="2" type="ORF">GCM10007170_08290</name>
</gene>
<feature type="domain" description="HTH cro/C1-type" evidence="1">
    <location>
        <begin position="168"/>
        <end position="215"/>
    </location>
</feature>
<dbReference type="InterPro" id="IPR001387">
    <property type="entry name" value="Cro/C1-type_HTH"/>
</dbReference>
<evidence type="ECO:0000313" key="2">
    <source>
        <dbReference type="EMBL" id="GGH91647.1"/>
    </source>
</evidence>
<reference evidence="3" key="1">
    <citation type="journal article" date="2019" name="Int. J. Syst. Evol. Microbiol.">
        <title>The Global Catalogue of Microorganisms (GCM) 10K type strain sequencing project: providing services to taxonomists for standard genome sequencing and annotation.</title>
        <authorList>
            <consortium name="The Broad Institute Genomics Platform"/>
            <consortium name="The Broad Institute Genome Sequencing Center for Infectious Disease"/>
            <person name="Wu L."/>
            <person name="Ma J."/>
        </authorList>
    </citation>
    <scope>NUCLEOTIDE SEQUENCE [LARGE SCALE GENOMIC DNA]</scope>
    <source>
        <strain evidence="3">CGMCC 1.12778</strain>
    </source>
</reference>
<dbReference type="PANTHER" id="PTHR35010">
    <property type="entry name" value="BLL4672 PROTEIN-RELATED"/>
    <property type="match status" value="1"/>
</dbReference>
<dbReference type="RefSeq" id="WP_308419972.1">
    <property type="nucleotide sequence ID" value="NZ_BMFW01000003.1"/>
</dbReference>
<dbReference type="PANTHER" id="PTHR35010:SF2">
    <property type="entry name" value="BLL4672 PROTEIN"/>
    <property type="match status" value="1"/>
</dbReference>
<evidence type="ECO:0000313" key="3">
    <source>
        <dbReference type="Proteomes" id="UP000643279"/>
    </source>
</evidence>
<keyword evidence="3" id="KW-1185">Reference proteome</keyword>